<name>A0A8B6ENL8_MYTGA</name>
<dbReference type="SUPFAM" id="SSF101898">
    <property type="entry name" value="NHL repeat"/>
    <property type="match status" value="1"/>
</dbReference>
<accession>A0A8B6ENL8</accession>
<proteinExistence type="predicted"/>
<dbReference type="Proteomes" id="UP000596742">
    <property type="component" value="Unassembled WGS sequence"/>
</dbReference>
<protein>
    <submittedName>
        <fullName evidence="1">Uncharacterized protein</fullName>
    </submittedName>
</protein>
<dbReference type="EMBL" id="UYJE01005476">
    <property type="protein sequence ID" value="VDI37621.1"/>
    <property type="molecule type" value="Genomic_DNA"/>
</dbReference>
<organism evidence="1 2">
    <name type="scientific">Mytilus galloprovincialis</name>
    <name type="common">Mediterranean mussel</name>
    <dbReference type="NCBI Taxonomy" id="29158"/>
    <lineage>
        <taxon>Eukaryota</taxon>
        <taxon>Metazoa</taxon>
        <taxon>Spiralia</taxon>
        <taxon>Lophotrochozoa</taxon>
        <taxon>Mollusca</taxon>
        <taxon>Bivalvia</taxon>
        <taxon>Autobranchia</taxon>
        <taxon>Pteriomorphia</taxon>
        <taxon>Mytilida</taxon>
        <taxon>Mytiloidea</taxon>
        <taxon>Mytilidae</taxon>
        <taxon>Mytilinae</taxon>
        <taxon>Mytilus</taxon>
    </lineage>
</organism>
<comment type="caution">
    <text evidence="1">The sequence shown here is derived from an EMBL/GenBank/DDBJ whole genome shotgun (WGS) entry which is preliminary data.</text>
</comment>
<sequence>MENLCRVVQTTLCDQIRYKDKFQENKKEFRTTIAKMKTRVIDHMNELEETFVNDLDNNYREHEDTFIEGEGNLQSMLKSVSSCLVDFKSLKPHATEIHLFTAVKYLDAKTCKQEAEARKIQAKSLPKLEFQPETGFTNLMNFFPSFGEVRVTEEPMQLSAMLDIDQQGQALVRPISNQRKLSLFTSFKTTELGKDVYIRSGCFIPHNRLLLPDYNDDKIHVCQLDGSNSSSIQLRYNPHAVSMYDSFQALVTSNDRGFIEIVDLENLKTGKNIQVGLECKGLISANGSICVRDSFSSLSMVDIDGIELRKTSTTSDPLCLSLNKANEIYFTAVFDDNVYAIKSDGKECVFYNDPGLKGPYGIAVDDNDGIFVAGRKSNAIYRISQDGEKQDIVLDEKDGIKGPMGLSFNDLTKELMVVNEEGWSILVYKVQ</sequence>
<reference evidence="1" key="1">
    <citation type="submission" date="2018-11" db="EMBL/GenBank/DDBJ databases">
        <authorList>
            <person name="Alioto T."/>
            <person name="Alioto T."/>
        </authorList>
    </citation>
    <scope>NUCLEOTIDE SEQUENCE</scope>
</reference>
<dbReference type="InterPro" id="IPR011042">
    <property type="entry name" value="6-blade_b-propeller_TolB-like"/>
</dbReference>
<gene>
    <name evidence="1" type="ORF">MGAL_10B009850</name>
</gene>
<keyword evidence="2" id="KW-1185">Reference proteome</keyword>
<evidence type="ECO:0000313" key="1">
    <source>
        <dbReference type="EMBL" id="VDI37621.1"/>
    </source>
</evidence>
<dbReference type="OrthoDB" id="10320052at2759"/>
<evidence type="ECO:0000313" key="2">
    <source>
        <dbReference type="Proteomes" id="UP000596742"/>
    </source>
</evidence>
<dbReference type="AlphaFoldDB" id="A0A8B6ENL8"/>
<dbReference type="Gene3D" id="2.120.10.30">
    <property type="entry name" value="TolB, C-terminal domain"/>
    <property type="match status" value="1"/>
</dbReference>